<feature type="region of interest" description="Disordered" evidence="5">
    <location>
        <begin position="1"/>
        <end position="28"/>
    </location>
</feature>
<organism evidence="6 7">
    <name type="scientific">Kipferlia bialata</name>
    <dbReference type="NCBI Taxonomy" id="797122"/>
    <lineage>
        <taxon>Eukaryota</taxon>
        <taxon>Metamonada</taxon>
        <taxon>Carpediemonas-like organisms</taxon>
        <taxon>Kipferlia</taxon>
    </lineage>
</organism>
<dbReference type="GO" id="GO:0006364">
    <property type="term" value="P:rRNA processing"/>
    <property type="evidence" value="ECO:0007669"/>
    <property type="project" value="UniProtKB-KW"/>
</dbReference>
<evidence type="ECO:0000256" key="3">
    <source>
        <dbReference type="ARBA" id="ARBA00022552"/>
    </source>
</evidence>
<dbReference type="PANTHER" id="PTHR12838">
    <property type="entry name" value="U3 SMALL NUCLEOLAR RNA-ASSOCIATED PROTEIN 11"/>
    <property type="match status" value="1"/>
</dbReference>
<dbReference type="EMBL" id="BDIP01005242">
    <property type="protein sequence ID" value="GIQ89621.1"/>
    <property type="molecule type" value="Genomic_DNA"/>
</dbReference>
<evidence type="ECO:0000256" key="4">
    <source>
        <dbReference type="ARBA" id="ARBA00023242"/>
    </source>
</evidence>
<reference evidence="6 7" key="1">
    <citation type="journal article" date="2018" name="PLoS ONE">
        <title>The draft genome of Kipferlia bialata reveals reductive genome evolution in fornicate parasites.</title>
        <authorList>
            <person name="Tanifuji G."/>
            <person name="Takabayashi S."/>
            <person name="Kume K."/>
            <person name="Takagi M."/>
            <person name="Nakayama T."/>
            <person name="Kamikawa R."/>
            <person name="Inagaki Y."/>
            <person name="Hashimoto T."/>
        </authorList>
    </citation>
    <scope>NUCLEOTIDE SEQUENCE [LARGE SCALE GENOMIC DNA]</scope>
    <source>
        <strain evidence="6">NY0173</strain>
    </source>
</reference>
<dbReference type="GO" id="GO:0032040">
    <property type="term" value="C:small-subunit processome"/>
    <property type="evidence" value="ECO:0007669"/>
    <property type="project" value="InterPro"/>
</dbReference>
<dbReference type="AlphaFoldDB" id="A0A9K3GPB4"/>
<evidence type="ECO:0000256" key="5">
    <source>
        <dbReference type="SAM" id="MobiDB-lite"/>
    </source>
</evidence>
<evidence type="ECO:0000313" key="7">
    <source>
        <dbReference type="Proteomes" id="UP000265618"/>
    </source>
</evidence>
<dbReference type="Pfam" id="PF03998">
    <property type="entry name" value="Utp11"/>
    <property type="match status" value="1"/>
</dbReference>
<evidence type="ECO:0000313" key="6">
    <source>
        <dbReference type="EMBL" id="GIQ89621.1"/>
    </source>
</evidence>
<evidence type="ECO:0000256" key="2">
    <source>
        <dbReference type="ARBA" id="ARBA00008105"/>
    </source>
</evidence>
<keyword evidence="3" id="KW-0698">rRNA processing</keyword>
<comment type="subcellular location">
    <subcellularLocation>
        <location evidence="1">Nucleus</location>
        <location evidence="1">Nucleolus</location>
    </subcellularLocation>
</comment>
<keyword evidence="7" id="KW-1185">Reference proteome</keyword>
<comment type="similarity">
    <text evidence="2">Belongs to the UTP11 family.</text>
</comment>
<proteinExistence type="inferred from homology"/>
<name>A0A9K3GPB4_9EUKA</name>
<comment type="caution">
    <text evidence="6">The sequence shown here is derived from an EMBL/GenBank/DDBJ whole genome shotgun (WGS) entry which is preliminary data.</text>
</comment>
<keyword evidence="4" id="KW-0539">Nucleus</keyword>
<sequence>MSKWKKADGGREHRERGQTRERKHLGFLEKKQDYKKRADRYHKRQDYLRNLEKKAAERNPDEFYYGMAKKQTRSGVHVEVTGHLTHEEVSLMKSQDKGYVAYQ</sequence>
<accession>A0A9K3GPB4</accession>
<dbReference type="InterPro" id="IPR007144">
    <property type="entry name" value="SSU_processome_Utp11"/>
</dbReference>
<dbReference type="OrthoDB" id="29058at2759"/>
<protein>
    <submittedName>
        <fullName evidence="6">Small-subunit processome, Utp11</fullName>
    </submittedName>
</protein>
<feature type="non-terminal residue" evidence="6">
    <location>
        <position position="1"/>
    </location>
</feature>
<dbReference type="Proteomes" id="UP000265618">
    <property type="component" value="Unassembled WGS sequence"/>
</dbReference>
<dbReference type="PANTHER" id="PTHR12838:SF0">
    <property type="entry name" value="U3 SMALL NUCLEOLAR RNA-ASSOCIATED PROTEIN 11-RELATED"/>
    <property type="match status" value="1"/>
</dbReference>
<evidence type="ECO:0000256" key="1">
    <source>
        <dbReference type="ARBA" id="ARBA00004604"/>
    </source>
</evidence>
<gene>
    <name evidence="6" type="ORF">KIPB_012132</name>
</gene>